<proteinExistence type="predicted"/>
<gene>
    <name evidence="1" type="primary">jg25679</name>
    <name evidence="1" type="ORF">PAEG_LOCUS4927</name>
</gene>
<evidence type="ECO:0000313" key="1">
    <source>
        <dbReference type="EMBL" id="CAH2216981.1"/>
    </source>
</evidence>
<accession>A0A8S4QVF3</accession>
<protein>
    <submittedName>
        <fullName evidence="1">Jg25679 protein</fullName>
    </submittedName>
</protein>
<dbReference type="AlphaFoldDB" id="A0A8S4QVF3"/>
<reference evidence="1" key="1">
    <citation type="submission" date="2022-03" db="EMBL/GenBank/DDBJ databases">
        <authorList>
            <person name="Lindestad O."/>
        </authorList>
    </citation>
    <scope>NUCLEOTIDE SEQUENCE</scope>
</reference>
<dbReference type="Proteomes" id="UP000838756">
    <property type="component" value="Unassembled WGS sequence"/>
</dbReference>
<comment type="caution">
    <text evidence="1">The sequence shown here is derived from an EMBL/GenBank/DDBJ whole genome shotgun (WGS) entry which is preliminary data.</text>
</comment>
<name>A0A8S4QVF3_9NEOP</name>
<sequence>MQSKVAHKCNAGGHIMASGLQFVINERPKKVAWLEDLAAIRPLTMGSKPWLECGEYASESRALTYKSIEGHTEFLVGASPTLLRVWYASGIFSV</sequence>
<organism evidence="1 2">
    <name type="scientific">Pararge aegeria aegeria</name>
    <dbReference type="NCBI Taxonomy" id="348720"/>
    <lineage>
        <taxon>Eukaryota</taxon>
        <taxon>Metazoa</taxon>
        <taxon>Ecdysozoa</taxon>
        <taxon>Arthropoda</taxon>
        <taxon>Hexapoda</taxon>
        <taxon>Insecta</taxon>
        <taxon>Pterygota</taxon>
        <taxon>Neoptera</taxon>
        <taxon>Endopterygota</taxon>
        <taxon>Lepidoptera</taxon>
        <taxon>Glossata</taxon>
        <taxon>Ditrysia</taxon>
        <taxon>Papilionoidea</taxon>
        <taxon>Nymphalidae</taxon>
        <taxon>Satyrinae</taxon>
        <taxon>Satyrini</taxon>
        <taxon>Parargina</taxon>
        <taxon>Pararge</taxon>
    </lineage>
</organism>
<evidence type="ECO:0000313" key="2">
    <source>
        <dbReference type="Proteomes" id="UP000838756"/>
    </source>
</evidence>
<keyword evidence="2" id="KW-1185">Reference proteome</keyword>
<dbReference type="EMBL" id="CAKXAJ010017620">
    <property type="protein sequence ID" value="CAH2216981.1"/>
    <property type="molecule type" value="Genomic_DNA"/>
</dbReference>